<dbReference type="PANTHER" id="PTHR42770:SF4">
    <property type="entry name" value="ARGININE_ORNITHINE ANTIPORTER-RELATED"/>
    <property type="match status" value="1"/>
</dbReference>
<keyword evidence="3" id="KW-0813">Transport</keyword>
<name>A0A2V4U2D3_9BURK</name>
<evidence type="ECO:0000256" key="8">
    <source>
        <dbReference type="ARBA" id="ARBA00023136"/>
    </source>
</evidence>
<dbReference type="AlphaFoldDB" id="A0A2V4U2D3"/>
<dbReference type="InterPro" id="IPR050367">
    <property type="entry name" value="APC_superfamily"/>
</dbReference>
<feature type="transmembrane region" description="Helical" evidence="9">
    <location>
        <begin position="199"/>
        <end position="217"/>
    </location>
</feature>
<feature type="transmembrane region" description="Helical" evidence="9">
    <location>
        <begin position="279"/>
        <end position="306"/>
    </location>
</feature>
<keyword evidence="8 9" id="KW-0472">Membrane</keyword>
<evidence type="ECO:0000256" key="2">
    <source>
        <dbReference type="ARBA" id="ARBA00008220"/>
    </source>
</evidence>
<keyword evidence="4" id="KW-1003">Cell membrane</keyword>
<accession>A0A2V4U2D3</accession>
<evidence type="ECO:0000313" key="10">
    <source>
        <dbReference type="EMBL" id="PYE27858.1"/>
    </source>
</evidence>
<dbReference type="NCBIfam" id="TIGR00905">
    <property type="entry name" value="2A0302"/>
    <property type="match status" value="1"/>
</dbReference>
<evidence type="ECO:0000256" key="3">
    <source>
        <dbReference type="ARBA" id="ARBA00022448"/>
    </source>
</evidence>
<comment type="subcellular location">
    <subcellularLocation>
        <location evidence="1">Cell membrane</location>
        <topology evidence="1">Multi-pass membrane protein</topology>
    </subcellularLocation>
</comment>
<feature type="transmembrane region" description="Helical" evidence="9">
    <location>
        <begin position="42"/>
        <end position="65"/>
    </location>
</feature>
<feature type="transmembrane region" description="Helical" evidence="9">
    <location>
        <begin position="86"/>
        <end position="108"/>
    </location>
</feature>
<evidence type="ECO:0000256" key="5">
    <source>
        <dbReference type="ARBA" id="ARBA00022692"/>
    </source>
</evidence>
<proteinExistence type="inferred from homology"/>
<feature type="transmembrane region" description="Helical" evidence="9">
    <location>
        <begin position="395"/>
        <end position="411"/>
    </location>
</feature>
<dbReference type="GO" id="GO:0005886">
    <property type="term" value="C:plasma membrane"/>
    <property type="evidence" value="ECO:0007669"/>
    <property type="project" value="UniProtKB-SubCell"/>
</dbReference>
<dbReference type="PANTHER" id="PTHR42770">
    <property type="entry name" value="AMINO ACID TRANSPORTER-RELATED"/>
    <property type="match status" value="1"/>
</dbReference>
<evidence type="ECO:0000313" key="11">
    <source>
        <dbReference type="Proteomes" id="UP000247772"/>
    </source>
</evidence>
<feature type="transmembrane region" description="Helical" evidence="9">
    <location>
        <begin position="326"/>
        <end position="348"/>
    </location>
</feature>
<dbReference type="InterPro" id="IPR002293">
    <property type="entry name" value="AA/rel_permease1"/>
</dbReference>
<dbReference type="GO" id="GO:0022857">
    <property type="term" value="F:transmembrane transporter activity"/>
    <property type="evidence" value="ECO:0007669"/>
    <property type="project" value="InterPro"/>
</dbReference>
<feature type="transmembrane region" description="Helical" evidence="9">
    <location>
        <begin position="157"/>
        <end position="179"/>
    </location>
</feature>
<reference evidence="10 11" key="1">
    <citation type="submission" date="2018-06" db="EMBL/GenBank/DDBJ databases">
        <title>Genomic Encyclopedia of Type Strains, Phase IV (KMG-V): Genome sequencing to study the core and pangenomes of soil and plant-associated prokaryotes.</title>
        <authorList>
            <person name="Whitman W."/>
        </authorList>
    </citation>
    <scope>NUCLEOTIDE SEQUENCE [LARGE SCALE GENOMIC DNA]</scope>
    <source>
        <strain evidence="10 11">SRCL-318</strain>
    </source>
</reference>
<feature type="transmembrane region" description="Helical" evidence="9">
    <location>
        <begin position="446"/>
        <end position="465"/>
    </location>
</feature>
<dbReference type="PIRSF" id="PIRSF006060">
    <property type="entry name" value="AA_transporter"/>
    <property type="match status" value="1"/>
</dbReference>
<dbReference type="Proteomes" id="UP000247772">
    <property type="component" value="Unassembled WGS sequence"/>
</dbReference>
<feature type="transmembrane region" description="Helical" evidence="9">
    <location>
        <begin position="9"/>
        <end position="30"/>
    </location>
</feature>
<dbReference type="Pfam" id="PF13520">
    <property type="entry name" value="AA_permease_2"/>
    <property type="match status" value="1"/>
</dbReference>
<feature type="transmembrane region" description="Helical" evidence="9">
    <location>
        <begin position="354"/>
        <end position="375"/>
    </location>
</feature>
<keyword evidence="5 9" id="KW-0812">Transmembrane</keyword>
<evidence type="ECO:0000256" key="6">
    <source>
        <dbReference type="ARBA" id="ARBA00022970"/>
    </source>
</evidence>
<comment type="caution">
    <text evidence="10">The sequence shown here is derived from an EMBL/GenBank/DDBJ whole genome shotgun (WGS) entry which is preliminary data.</text>
</comment>
<keyword evidence="6" id="KW-0029">Amino-acid transport</keyword>
<evidence type="ECO:0000256" key="7">
    <source>
        <dbReference type="ARBA" id="ARBA00022989"/>
    </source>
</evidence>
<dbReference type="Gene3D" id="1.20.1740.10">
    <property type="entry name" value="Amino acid/polyamine transporter I"/>
    <property type="match status" value="1"/>
</dbReference>
<dbReference type="GO" id="GO:0006865">
    <property type="term" value="P:amino acid transport"/>
    <property type="evidence" value="ECO:0007669"/>
    <property type="project" value="UniProtKB-KW"/>
</dbReference>
<dbReference type="RefSeq" id="WP_110854081.1">
    <property type="nucleotide sequence ID" value="NZ_QJSQ01000001.1"/>
</dbReference>
<feature type="transmembrane region" description="Helical" evidence="9">
    <location>
        <begin position="229"/>
        <end position="251"/>
    </location>
</feature>
<sequence>MKSTDDQKLSLPVLTAMVVGSMVGAGIYSLPRNFALEAGPTAAVISWCIAGGGMYMLARVFQLLAEIRPDLDSGIFAYARDGFGGYAGFLSAFGYWMAGCFGNVSYWVLIKSTLGAFVPAFGNGNTPIAIAVSSVGIWAFHWMLLRGIRQATLINAILTVVKILPIFVFIGILSVYAGAEPFTDNLAQSASGLAPQVKGTMLVTVFVFLGIEGASVYSRYAKKRSDVGAATILGFAFVLLLLVLVTLLPYAHLMRADIAAMRQPSMASVLGAVIGPRGVVFIGGALIVSVLGAYLAWSLICAEVLYASAKADAMPAIFARRNARQLPTAAIWLTSGVVQAFVISTYWSTDAFSLMLRLTSAMALIPYFFVATFGLKAIRALPQSAMSARTRTQRYATAGIATIYTLFLLYACGVELLVMSALLYGPGSLLYIWARRERGQAFFSRPEWCAFLVVMGGGLAAIFGLSTSAWR</sequence>
<dbReference type="InterPro" id="IPR004754">
    <property type="entry name" value="Amino_acid_antiprt"/>
</dbReference>
<comment type="similarity">
    <text evidence="2">Belongs to the amino acid-polyamine-organocation (APC) superfamily. Basic amino acid/polyamine antiporter (APA) (TC 2.A.3.2) family.</text>
</comment>
<evidence type="ECO:0000256" key="1">
    <source>
        <dbReference type="ARBA" id="ARBA00004651"/>
    </source>
</evidence>
<dbReference type="OrthoDB" id="3185104at2"/>
<evidence type="ECO:0000256" key="4">
    <source>
        <dbReference type="ARBA" id="ARBA00022475"/>
    </source>
</evidence>
<protein>
    <submittedName>
        <fullName evidence="10">Arginine:ornithine antiporter (APA family)</fullName>
    </submittedName>
</protein>
<organism evidence="10 11">
    <name type="scientific">Paraburkholderia silvatlantica</name>
    <dbReference type="NCBI Taxonomy" id="321895"/>
    <lineage>
        <taxon>Bacteria</taxon>
        <taxon>Pseudomonadati</taxon>
        <taxon>Pseudomonadota</taxon>
        <taxon>Betaproteobacteria</taxon>
        <taxon>Burkholderiales</taxon>
        <taxon>Burkholderiaceae</taxon>
        <taxon>Paraburkholderia</taxon>
    </lineage>
</organism>
<feature type="transmembrane region" description="Helical" evidence="9">
    <location>
        <begin position="128"/>
        <end position="145"/>
    </location>
</feature>
<gene>
    <name evidence="10" type="ORF">C7410_101190</name>
</gene>
<evidence type="ECO:0000256" key="9">
    <source>
        <dbReference type="SAM" id="Phobius"/>
    </source>
</evidence>
<keyword evidence="7 9" id="KW-1133">Transmembrane helix</keyword>
<dbReference type="EMBL" id="QJSQ01000001">
    <property type="protein sequence ID" value="PYE27858.1"/>
    <property type="molecule type" value="Genomic_DNA"/>
</dbReference>